<accession>A0A643CMD7</accession>
<reference evidence="3" key="1">
    <citation type="submission" date="2019-08" db="EMBL/GenBank/DDBJ databases">
        <authorList>
            <person name="Amaro Estrada I."/>
            <person name="Quiroz Castaneda R.E."/>
            <person name="Martinez Ocampo F."/>
            <person name="Rodriguez Camarillo S.D."/>
        </authorList>
    </citation>
    <scope>NUCLEOTIDE SEQUENCE</scope>
    <source>
        <strain evidence="3">MEX-30-184-02</strain>
    </source>
</reference>
<feature type="transmembrane region" description="Helical" evidence="2">
    <location>
        <begin position="432"/>
        <end position="456"/>
    </location>
</feature>
<feature type="compositionally biased region" description="Polar residues" evidence="1">
    <location>
        <begin position="570"/>
        <end position="586"/>
    </location>
</feature>
<name>A0A643CMD7_ANAMA</name>
<evidence type="ECO:0000256" key="1">
    <source>
        <dbReference type="SAM" id="MobiDB-lite"/>
    </source>
</evidence>
<feature type="transmembrane region" description="Helical" evidence="2">
    <location>
        <begin position="396"/>
        <end position="420"/>
    </location>
</feature>
<organism evidence="3">
    <name type="scientific">Anaplasma marginale</name>
    <dbReference type="NCBI Taxonomy" id="770"/>
    <lineage>
        <taxon>Bacteria</taxon>
        <taxon>Pseudomonadati</taxon>
        <taxon>Pseudomonadota</taxon>
        <taxon>Alphaproteobacteria</taxon>
        <taxon>Rickettsiales</taxon>
        <taxon>Anaplasmataceae</taxon>
        <taxon>Anaplasma</taxon>
    </lineage>
</organism>
<proteinExistence type="predicted"/>
<dbReference type="RefSeq" id="WP_150150355.1">
    <property type="nucleotide sequence ID" value="NZ_VTCY01000002.1"/>
</dbReference>
<comment type="caution">
    <text evidence="3">The sequence shown here is derived from an EMBL/GenBank/DDBJ whole genome shotgun (WGS) entry which is preliminary data.</text>
</comment>
<evidence type="ECO:0000256" key="2">
    <source>
        <dbReference type="SAM" id="Phobius"/>
    </source>
</evidence>
<sequence>MPSSRGVAYSAQDISRRFALFMPGKGIVRLGRLIPGVAPASALINRDLEALPAGSSEVEFNDVLLSRTFCFFDSKPADVRKTVAALASSGLVVRIMCSAQDCEYLTGKGISSETCISDARYAFPSRNAVVLIYHREFSRMDFRGLKALMVWNGAPQEMRQLLTELMSSTHGAERVAGDDNKFFTVKYRASEKPLGQKLLDSVLYAEKWSLLTAEEKAWRCAFSVLLTLILPIMPVVFALIARGRSKDPSYNLGIMRWQNSFYRDGQLPKSNPYDMLFGDDAEASRRLTDTVNMIASEPGFGYMDSDHRLTEKAKVVSKWHNLLLLASRKQLSRGELALRAVFLVTFATLAIASIAQLSLSSIAHSGASIASAVSYCALIGVCVGSICIYRKDTKRLLMFGTLSFACVALLANSITTFHLGSAPGPVTQSLETIISTALISLFVMYCIAACAANLIYKKDKMVANELGMSFTAYRDIKPQLCSELKNHDRNAANAEVLVRILEDSGEDVATLLARRAASIASVESGEIQQPCAGTSGSASPAADRWWLDPTNPFAADANIEAEERLGASASGESDTPDISSTLQDVATITKGRSYSSSLDANRPARSA</sequence>
<feature type="transmembrane region" description="Helical" evidence="2">
    <location>
        <begin position="221"/>
        <end position="241"/>
    </location>
</feature>
<feature type="transmembrane region" description="Helical" evidence="2">
    <location>
        <begin position="369"/>
        <end position="389"/>
    </location>
</feature>
<gene>
    <name evidence="3" type="ORF">FY207_01135</name>
</gene>
<keyword evidence="2" id="KW-1133">Transmembrane helix</keyword>
<feature type="region of interest" description="Disordered" evidence="1">
    <location>
        <begin position="557"/>
        <end position="586"/>
    </location>
</feature>
<dbReference type="AlphaFoldDB" id="A0A643CMD7"/>
<feature type="transmembrane region" description="Helical" evidence="2">
    <location>
        <begin position="336"/>
        <end position="357"/>
    </location>
</feature>
<evidence type="ECO:0000313" key="3">
    <source>
        <dbReference type="EMBL" id="KAB0452540.1"/>
    </source>
</evidence>
<keyword evidence="2" id="KW-0472">Membrane</keyword>
<protein>
    <submittedName>
        <fullName evidence="3">Uncharacterized protein</fullName>
    </submittedName>
</protein>
<keyword evidence="2" id="KW-0812">Transmembrane</keyword>
<dbReference type="EMBL" id="VTCY01000002">
    <property type="protein sequence ID" value="KAB0452540.1"/>
    <property type="molecule type" value="Genomic_DNA"/>
</dbReference>